<proteinExistence type="predicted"/>
<gene>
    <name evidence="2" type="ORF">A4R35_04250</name>
</gene>
<keyword evidence="1" id="KW-0812">Transmembrane</keyword>
<evidence type="ECO:0000256" key="1">
    <source>
        <dbReference type="SAM" id="Phobius"/>
    </source>
</evidence>
<dbReference type="AlphaFoldDB" id="A0A328VKI4"/>
<organism evidence="2 3">
    <name type="scientific">Thermogemmatispora tikiterensis</name>
    <dbReference type="NCBI Taxonomy" id="1825093"/>
    <lineage>
        <taxon>Bacteria</taxon>
        <taxon>Bacillati</taxon>
        <taxon>Chloroflexota</taxon>
        <taxon>Ktedonobacteria</taxon>
        <taxon>Thermogemmatisporales</taxon>
        <taxon>Thermogemmatisporaceae</taxon>
        <taxon>Thermogemmatispora</taxon>
    </lineage>
</organism>
<protein>
    <submittedName>
        <fullName evidence="2">Uncharacterized protein</fullName>
    </submittedName>
</protein>
<feature type="transmembrane region" description="Helical" evidence="1">
    <location>
        <begin position="33"/>
        <end position="54"/>
    </location>
</feature>
<dbReference type="EMBL" id="MCIF01000002">
    <property type="protein sequence ID" value="RAQ94735.1"/>
    <property type="molecule type" value="Genomic_DNA"/>
</dbReference>
<evidence type="ECO:0000313" key="3">
    <source>
        <dbReference type="Proteomes" id="UP000248706"/>
    </source>
</evidence>
<comment type="caution">
    <text evidence="2">The sequence shown here is derived from an EMBL/GenBank/DDBJ whole genome shotgun (WGS) entry which is preliminary data.</text>
</comment>
<evidence type="ECO:0000313" key="2">
    <source>
        <dbReference type="EMBL" id="RAQ94735.1"/>
    </source>
</evidence>
<keyword evidence="1" id="KW-1133">Transmembrane helix</keyword>
<keyword evidence="1" id="KW-0472">Membrane</keyword>
<accession>A0A328VKI4</accession>
<reference evidence="2 3" key="1">
    <citation type="submission" date="2016-08" db="EMBL/GenBank/DDBJ databases">
        <title>Analysis of Carbohydrate Active Enzymes in Thermogemmatispora T81 Reveals Carbohydrate Degradation Ability.</title>
        <authorList>
            <person name="Tomazini A."/>
            <person name="Lal S."/>
            <person name="Stott M."/>
            <person name="Henrissat B."/>
            <person name="Polikarpov I."/>
            <person name="Sparling R."/>
            <person name="Levin D.B."/>
        </authorList>
    </citation>
    <scope>NUCLEOTIDE SEQUENCE [LARGE SCALE GENOMIC DNA]</scope>
    <source>
        <strain evidence="2 3">T81</strain>
    </source>
</reference>
<keyword evidence="3" id="KW-1185">Reference proteome</keyword>
<dbReference type="Proteomes" id="UP000248706">
    <property type="component" value="Unassembled WGS sequence"/>
</dbReference>
<name>A0A328VKI4_9CHLR</name>
<sequence>MYLACLLAYLLDNYSRRAPILSGDFARKPLILLAAVSTFLSIDCGACVVVLNVVSLSYDTA</sequence>